<dbReference type="GO" id="GO:0005634">
    <property type="term" value="C:nucleus"/>
    <property type="evidence" value="ECO:0007669"/>
    <property type="project" value="UniProtKB-SubCell"/>
</dbReference>
<dbReference type="GO" id="GO:0006281">
    <property type="term" value="P:DNA repair"/>
    <property type="evidence" value="ECO:0007669"/>
    <property type="project" value="UniProtKB-KW"/>
</dbReference>
<evidence type="ECO:0000256" key="3">
    <source>
        <dbReference type="ARBA" id="ARBA00022763"/>
    </source>
</evidence>
<evidence type="ECO:0000256" key="2">
    <source>
        <dbReference type="ARBA" id="ARBA00022553"/>
    </source>
</evidence>
<gene>
    <name evidence="8" type="primary">Mdc1</name>
    <name evidence="8" type="ORF">GALDEA_R15914</name>
</gene>
<dbReference type="PANTHER" id="PTHR23196:SF34">
    <property type="entry name" value="MEDIATOR OF DNA DAMAGE CHECKPOINT PROTEIN 1"/>
    <property type="match status" value="1"/>
</dbReference>
<keyword evidence="3" id="KW-0227">DNA damage</keyword>
<dbReference type="InterPro" id="IPR001357">
    <property type="entry name" value="BRCT_dom"/>
</dbReference>
<comment type="caution">
    <text evidence="8">The sequence shown here is derived from an EMBL/GenBank/DDBJ whole genome shotgun (WGS) entry which is preliminary data.</text>
</comment>
<reference evidence="8 9" key="1">
    <citation type="submission" date="2019-09" db="EMBL/GenBank/DDBJ databases">
        <title>Bird 10,000 Genomes (B10K) Project - Family phase.</title>
        <authorList>
            <person name="Zhang G."/>
        </authorList>
    </citation>
    <scope>NUCLEOTIDE SEQUENCE [LARGE SCALE GENOMIC DNA]</scope>
    <source>
        <strain evidence="8">B10K-DU-001-62</strain>
        <tissue evidence="8">Muscle</tissue>
    </source>
</reference>
<evidence type="ECO:0000256" key="6">
    <source>
        <dbReference type="SAM" id="MobiDB-lite"/>
    </source>
</evidence>
<dbReference type="InterPro" id="IPR051579">
    <property type="entry name" value="DDR_Transcriptional_Reg"/>
</dbReference>
<dbReference type="Pfam" id="PF16770">
    <property type="entry name" value="RTT107_BRCT_5"/>
    <property type="match status" value="1"/>
</dbReference>
<evidence type="ECO:0000256" key="4">
    <source>
        <dbReference type="ARBA" id="ARBA00023204"/>
    </source>
</evidence>
<keyword evidence="5" id="KW-0539">Nucleus</keyword>
<feature type="region of interest" description="Disordered" evidence="6">
    <location>
        <begin position="1"/>
        <end position="23"/>
    </location>
</feature>
<dbReference type="AlphaFoldDB" id="A0A7K9SHU7"/>
<feature type="non-terminal residue" evidence="8">
    <location>
        <position position="187"/>
    </location>
</feature>
<evidence type="ECO:0000313" key="8">
    <source>
        <dbReference type="EMBL" id="NXI35779.1"/>
    </source>
</evidence>
<keyword evidence="2" id="KW-0597">Phosphoprotein</keyword>
<accession>A0A7K9SHU7</accession>
<dbReference type="EMBL" id="VWZX01001178">
    <property type="protein sequence ID" value="NXI35779.1"/>
    <property type="molecule type" value="Genomic_DNA"/>
</dbReference>
<keyword evidence="4" id="KW-0234">DNA repair</keyword>
<protein>
    <submittedName>
        <fullName evidence="8">MDC1 protein</fullName>
    </submittedName>
</protein>
<feature type="compositionally biased region" description="Basic and acidic residues" evidence="6">
    <location>
        <begin position="131"/>
        <end position="145"/>
    </location>
</feature>
<dbReference type="PROSITE" id="PS50172">
    <property type="entry name" value="BRCT"/>
    <property type="match status" value="1"/>
</dbReference>
<feature type="region of interest" description="Disordered" evidence="6">
    <location>
        <begin position="121"/>
        <end position="171"/>
    </location>
</feature>
<evidence type="ECO:0000259" key="7">
    <source>
        <dbReference type="PROSITE" id="PS50172"/>
    </source>
</evidence>
<keyword evidence="9" id="KW-1185">Reference proteome</keyword>
<dbReference type="Gene3D" id="3.40.50.10190">
    <property type="entry name" value="BRCT domain"/>
    <property type="match status" value="1"/>
</dbReference>
<dbReference type="InterPro" id="IPR036420">
    <property type="entry name" value="BRCT_dom_sf"/>
</dbReference>
<dbReference type="CDD" id="cd17744">
    <property type="entry name" value="BRCT_MDC1_rpt1"/>
    <property type="match status" value="1"/>
</dbReference>
<evidence type="ECO:0000313" key="9">
    <source>
        <dbReference type="Proteomes" id="UP000566440"/>
    </source>
</evidence>
<dbReference type="Proteomes" id="UP000566440">
    <property type="component" value="Unassembled WGS sequence"/>
</dbReference>
<evidence type="ECO:0000256" key="5">
    <source>
        <dbReference type="ARBA" id="ARBA00023242"/>
    </source>
</evidence>
<feature type="compositionally biased region" description="Basic and acidic residues" evidence="6">
    <location>
        <begin position="157"/>
        <end position="167"/>
    </location>
</feature>
<comment type="subcellular location">
    <subcellularLocation>
        <location evidence="1">Nucleus</location>
    </subcellularLocation>
</comment>
<evidence type="ECO:0000256" key="1">
    <source>
        <dbReference type="ARBA" id="ARBA00004123"/>
    </source>
</evidence>
<feature type="domain" description="BRCT" evidence="7">
    <location>
        <begin position="25"/>
        <end position="87"/>
    </location>
</feature>
<dbReference type="PANTHER" id="PTHR23196">
    <property type="entry name" value="PAX TRANSCRIPTION ACTIVATION DOMAIN INTERACTING PROTEIN"/>
    <property type="match status" value="1"/>
</dbReference>
<sequence>QEEEEEPQEVPGPKLRPRRGLSSTHPKVLFTGVVASPGLEKTLRTLGGSLATSVFDCSHLVTDRVRRTVKFLCALARGIPIVTPQWLHKVSEGVWGVRRRPLGRRRGAGGQEKTLGRRVETFGGEEEGTEEKERSWRSGEDHGEEGGDLWGGGGGHWGEREELEGRRRPWGPGWTLGMRVEALEEKE</sequence>
<proteinExistence type="predicted"/>
<feature type="non-terminal residue" evidence="8">
    <location>
        <position position="1"/>
    </location>
</feature>
<organism evidence="8 9">
    <name type="scientific">Galbula dea</name>
    <dbReference type="NCBI Taxonomy" id="1109041"/>
    <lineage>
        <taxon>Eukaryota</taxon>
        <taxon>Metazoa</taxon>
        <taxon>Chordata</taxon>
        <taxon>Craniata</taxon>
        <taxon>Vertebrata</taxon>
        <taxon>Euteleostomi</taxon>
        <taxon>Archelosauria</taxon>
        <taxon>Archosauria</taxon>
        <taxon>Dinosauria</taxon>
        <taxon>Saurischia</taxon>
        <taxon>Theropoda</taxon>
        <taxon>Coelurosauria</taxon>
        <taxon>Aves</taxon>
        <taxon>Neognathae</taxon>
        <taxon>Neoaves</taxon>
        <taxon>Telluraves</taxon>
        <taxon>Coraciimorphae</taxon>
        <taxon>Piciformes</taxon>
        <taxon>Galbulidae</taxon>
        <taxon>Galbula</taxon>
    </lineage>
</organism>
<dbReference type="OrthoDB" id="552194at2759"/>
<dbReference type="SUPFAM" id="SSF52113">
    <property type="entry name" value="BRCT domain"/>
    <property type="match status" value="1"/>
</dbReference>
<name>A0A7K9SHU7_9PICI</name>